<name>A0AAW1SLS7_9CHLO</name>
<dbReference type="GO" id="GO:0010206">
    <property type="term" value="P:photosystem II repair"/>
    <property type="evidence" value="ECO:0007669"/>
    <property type="project" value="InterPro"/>
</dbReference>
<dbReference type="PANTHER" id="PTHR34041">
    <property type="entry name" value="PHOTOSYSTEM II REPAIR PROTEIN PSB27-H1, CHLOROPLASTIC"/>
    <property type="match status" value="1"/>
</dbReference>
<dbReference type="Proteomes" id="UP001445335">
    <property type="component" value="Unassembled WGS sequence"/>
</dbReference>
<reference evidence="1 2" key="1">
    <citation type="journal article" date="2024" name="Nat. Commun.">
        <title>Phylogenomics reveals the evolutionary origins of lichenization in chlorophyte algae.</title>
        <authorList>
            <person name="Puginier C."/>
            <person name="Libourel C."/>
            <person name="Otte J."/>
            <person name="Skaloud P."/>
            <person name="Haon M."/>
            <person name="Grisel S."/>
            <person name="Petersen M."/>
            <person name="Berrin J.G."/>
            <person name="Delaux P.M."/>
            <person name="Dal Grande F."/>
            <person name="Keller J."/>
        </authorList>
    </citation>
    <scope>NUCLEOTIDE SEQUENCE [LARGE SCALE GENOMIC DNA]</scope>
    <source>
        <strain evidence="1 2">SAG 245.80</strain>
    </source>
</reference>
<dbReference type="InterPro" id="IPR038450">
    <property type="entry name" value="PSII_Psb27_sf"/>
</dbReference>
<dbReference type="HAMAP" id="MF_01481">
    <property type="entry name" value="PSII_Psb27"/>
    <property type="match status" value="1"/>
</dbReference>
<protein>
    <recommendedName>
        <fullName evidence="3">Photosystem II 11 kDa protein</fullName>
    </recommendedName>
</protein>
<dbReference type="EMBL" id="JALJOU010000001">
    <property type="protein sequence ID" value="KAK9846515.1"/>
    <property type="molecule type" value="Genomic_DNA"/>
</dbReference>
<dbReference type="Gene3D" id="1.20.58.810">
    <property type="entry name" value="Photosystem II Pbs27"/>
    <property type="match status" value="1"/>
</dbReference>
<dbReference type="InterPro" id="IPR025585">
    <property type="entry name" value="PSII_Psb27"/>
</dbReference>
<organism evidence="1 2">
    <name type="scientific">Elliptochloris bilobata</name>
    <dbReference type="NCBI Taxonomy" id="381761"/>
    <lineage>
        <taxon>Eukaryota</taxon>
        <taxon>Viridiplantae</taxon>
        <taxon>Chlorophyta</taxon>
        <taxon>core chlorophytes</taxon>
        <taxon>Trebouxiophyceae</taxon>
        <taxon>Trebouxiophyceae incertae sedis</taxon>
        <taxon>Elliptochloris clade</taxon>
        <taxon>Elliptochloris</taxon>
    </lineage>
</organism>
<accession>A0AAW1SLS7</accession>
<dbReference type="AlphaFoldDB" id="A0AAW1SLS7"/>
<evidence type="ECO:0000313" key="2">
    <source>
        <dbReference type="Proteomes" id="UP001445335"/>
    </source>
</evidence>
<keyword evidence="2" id="KW-1185">Reference proteome</keyword>
<dbReference type="PANTHER" id="PTHR34041:SF1">
    <property type="entry name" value="PHOTOSYSTEM II REPAIR PROTEIN PSB27-H1, CHLOROPLASTIC"/>
    <property type="match status" value="1"/>
</dbReference>
<evidence type="ECO:0008006" key="3">
    <source>
        <dbReference type="Google" id="ProtNLM"/>
    </source>
</evidence>
<dbReference type="GO" id="GO:0010207">
    <property type="term" value="P:photosystem II assembly"/>
    <property type="evidence" value="ECO:0007669"/>
    <property type="project" value="InterPro"/>
</dbReference>
<dbReference type="GO" id="GO:0009523">
    <property type="term" value="C:photosystem II"/>
    <property type="evidence" value="ECO:0007669"/>
    <property type="project" value="InterPro"/>
</dbReference>
<comment type="caution">
    <text evidence="1">The sequence shown here is derived from an EMBL/GenBank/DDBJ whole genome shotgun (WGS) entry which is preliminary data.</text>
</comment>
<evidence type="ECO:0000313" key="1">
    <source>
        <dbReference type="EMBL" id="KAK9846515.1"/>
    </source>
</evidence>
<proteinExistence type="inferred from homology"/>
<gene>
    <name evidence="1" type="ORF">WJX81_005765</name>
</gene>
<dbReference type="GO" id="GO:0009543">
    <property type="term" value="C:chloroplast thylakoid lumen"/>
    <property type="evidence" value="ECO:0007669"/>
    <property type="project" value="TreeGrafter"/>
</dbReference>
<dbReference type="Pfam" id="PF13326">
    <property type="entry name" value="PSII_Pbs27"/>
    <property type="match status" value="1"/>
</dbReference>
<sequence length="180" mass="19349">MAALLLTPSFGAVGHRNAFKSSFRARQQAALPIRAQAQHVDVPVSRRGAAAAVAAGLALLSAGSASAFLGFGEPSKEEIYKDETSSVLKAVSSAISLGKDEPGKEDVISSVRKQTNEWVAKYRRDNSFAGRPSYGQTYAAVNALAGHYNSFGPTAPLPKKRLERLRKELEDAEKYLTRGR</sequence>